<dbReference type="InterPro" id="IPR016047">
    <property type="entry name" value="M23ase_b-sheet_dom"/>
</dbReference>
<accession>A0A0K2Y4L8</accession>
<dbReference type="Gene3D" id="2.70.70.10">
    <property type="entry name" value="Glucose Permease (Domain IIA)"/>
    <property type="match status" value="1"/>
</dbReference>
<dbReference type="Pfam" id="PF01551">
    <property type="entry name" value="Peptidase_M23"/>
    <property type="match status" value="1"/>
</dbReference>
<keyword evidence="2" id="KW-1133">Transmembrane helix</keyword>
<gene>
    <name evidence="4" type="ORF">HAL07_02260</name>
</gene>
<evidence type="ECO:0000313" key="5">
    <source>
        <dbReference type="Proteomes" id="UP000043437"/>
    </source>
</evidence>
<keyword evidence="2" id="KW-0812">Transmembrane</keyword>
<keyword evidence="2" id="KW-0472">Membrane</keyword>
<evidence type="ECO:0000259" key="3">
    <source>
        <dbReference type="Pfam" id="PF01551"/>
    </source>
</evidence>
<dbReference type="PANTHER" id="PTHR21666">
    <property type="entry name" value="PEPTIDASE-RELATED"/>
    <property type="match status" value="1"/>
</dbReference>
<dbReference type="CDD" id="cd12797">
    <property type="entry name" value="M23_peptidase"/>
    <property type="match status" value="1"/>
</dbReference>
<dbReference type="PANTHER" id="PTHR21666:SF289">
    <property type="entry name" value="L-ALA--D-GLU ENDOPEPTIDASE"/>
    <property type="match status" value="1"/>
</dbReference>
<feature type="domain" description="M23ase beta-sheet core" evidence="3">
    <location>
        <begin position="160"/>
        <end position="246"/>
    </location>
</feature>
<dbReference type="EMBL" id="CDMG01000002">
    <property type="protein sequence ID" value="CRF52100.1"/>
    <property type="molecule type" value="Genomic_DNA"/>
</dbReference>
<reference evidence="5" key="1">
    <citation type="submission" date="2014-12" db="EMBL/GenBank/DDBJ databases">
        <authorList>
            <person name="Jaenicke S."/>
        </authorList>
    </citation>
    <scope>NUCLEOTIDE SEQUENCE [LARGE SCALE GENOMIC DNA]</scope>
</reference>
<dbReference type="InterPro" id="IPR050570">
    <property type="entry name" value="Cell_wall_metabolism_enzyme"/>
</dbReference>
<dbReference type="OrthoDB" id="9815245at2"/>
<keyword evidence="1" id="KW-0732">Signal</keyword>
<feature type="transmembrane region" description="Helical" evidence="2">
    <location>
        <begin position="28"/>
        <end position="50"/>
    </location>
</feature>
<dbReference type="Proteomes" id="UP000043437">
    <property type="component" value="Unassembled WGS sequence"/>
</dbReference>
<name>A0A0K2Y4L8_9HELI</name>
<protein>
    <submittedName>
        <fullName evidence="4">Peptidase, M23/M37 family</fullName>
    </submittedName>
</protein>
<proteinExistence type="predicted"/>
<dbReference type="GeneID" id="82131260"/>
<evidence type="ECO:0000256" key="2">
    <source>
        <dbReference type="SAM" id="Phobius"/>
    </source>
</evidence>
<dbReference type="InterPro" id="IPR011055">
    <property type="entry name" value="Dup_hybrid_motif"/>
</dbReference>
<organism evidence="4 5">
    <name type="scientific">Helicobacter ailurogastricus</name>
    <dbReference type="NCBI Taxonomy" id="1578720"/>
    <lineage>
        <taxon>Bacteria</taxon>
        <taxon>Pseudomonadati</taxon>
        <taxon>Campylobacterota</taxon>
        <taxon>Epsilonproteobacteria</taxon>
        <taxon>Campylobacterales</taxon>
        <taxon>Helicobacteraceae</taxon>
        <taxon>Helicobacter</taxon>
    </lineage>
</organism>
<dbReference type="SUPFAM" id="SSF51261">
    <property type="entry name" value="Duplicated hybrid motif"/>
    <property type="match status" value="1"/>
</dbReference>
<dbReference type="AlphaFoldDB" id="A0A0K2Y4L8"/>
<evidence type="ECO:0000313" key="4">
    <source>
        <dbReference type="EMBL" id="CRF52100.1"/>
    </source>
</evidence>
<dbReference type="GO" id="GO:0004222">
    <property type="term" value="F:metalloendopeptidase activity"/>
    <property type="evidence" value="ECO:0007669"/>
    <property type="project" value="TreeGrafter"/>
</dbReference>
<evidence type="ECO:0000256" key="1">
    <source>
        <dbReference type="ARBA" id="ARBA00022729"/>
    </source>
</evidence>
<sequence length="300" mass="33646">MADKFMLTIIDENGSKQWRVPKNAKRHALVAGSVVLTGLVVGGFVLSYLIHRVSRLTLDKNIIQANYQNLYNKNSTLAQEITQKTQEIALVTRKIKDLEGILKVEKTQVDKTYDNVDLNALSKANKTLALALIPNGEPVQSYSAKVKANTLHKKSLGPYNAYNFSVQKDTPVYATASGVVDLLLQRNLKDYGKLIRLEHAFGFSSIYARLSNIVIKPHAFVQKGELLGYSSASLHYEIRFLGRIVDMPLYMGWNLAHFDAVFADDQVNWKNLFYSIEDMVQVQGYQKAQSKALGESSVDQ</sequence>
<dbReference type="RefSeq" id="WP_053941023.1">
    <property type="nucleotide sequence ID" value="NZ_BSCV01000014.1"/>
</dbReference>